<accession>A0A7R5L192</accession>
<keyword evidence="4" id="KW-0539">Nucleus</keyword>
<evidence type="ECO:0000256" key="4">
    <source>
        <dbReference type="ARBA" id="ARBA00023242"/>
    </source>
</evidence>
<evidence type="ECO:0000256" key="5">
    <source>
        <dbReference type="SAM" id="MobiDB-lite"/>
    </source>
</evidence>
<proteinExistence type="inferred from homology"/>
<dbReference type="Pfam" id="PF09739">
    <property type="entry name" value="MCM_bind"/>
    <property type="match status" value="1"/>
</dbReference>
<protein>
    <recommendedName>
        <fullName evidence="3">Mini-chromosome maintenance complex-binding protein</fullName>
    </recommendedName>
</protein>
<organism evidence="6 7">
    <name type="scientific">Pipra filicauda</name>
    <name type="common">Wire-tailed manakin</name>
    <dbReference type="NCBI Taxonomy" id="649802"/>
    <lineage>
        <taxon>Eukaryota</taxon>
        <taxon>Metazoa</taxon>
        <taxon>Chordata</taxon>
        <taxon>Craniata</taxon>
        <taxon>Vertebrata</taxon>
        <taxon>Euteleostomi</taxon>
        <taxon>Archelosauria</taxon>
        <taxon>Archosauria</taxon>
        <taxon>Dinosauria</taxon>
        <taxon>Saurischia</taxon>
        <taxon>Theropoda</taxon>
        <taxon>Coelurosauria</taxon>
        <taxon>Aves</taxon>
        <taxon>Neognathae</taxon>
        <taxon>Neoaves</taxon>
        <taxon>Telluraves</taxon>
        <taxon>Australaves</taxon>
        <taxon>Passeriformes</taxon>
        <taxon>Pipridae</taxon>
        <taxon>Pipra</taxon>
    </lineage>
</organism>
<feature type="compositionally biased region" description="Basic and acidic residues" evidence="5">
    <location>
        <begin position="175"/>
        <end position="185"/>
    </location>
</feature>
<dbReference type="RefSeq" id="XP_039243122.1">
    <property type="nucleotide sequence ID" value="XM_039387188.1"/>
</dbReference>
<dbReference type="AlphaFoldDB" id="A0A7R5L192"/>
<sequence length="634" mass="71656">MPCVGDWLNNPLSIVQGFFAQNVPNSDWEKKVTEYFKEKLKENNATNWVPSLNDVPVHYLKPNSLVKFRCMVQDMFDPEFYMGVYETVDPNTNARVLHFGKYRDVAECGPQQEIDLNSSQTVTSERQTLYCVPVPGESAWVKEAYISASQARVSPSTSYTPSRHKRSYEEDEDMDLHPAKQKEQHMGSGADIHGCVEPKRLETEAPAGHHLISPNCSPPLDLNFPLPGEKGPACLVKVYESWESFKVNDVLEVYGVLSVDPVLSLVNSEERDSSALDPMECMDTAEEQRVHSPPASLVPRIHVILAQKLQHINPLLPACLKEEESKTFVSNFMSELSPVRAELLGFLTHALLGDSLAAEYLILHLISTVYARRDVLPLGKFTVNLSGCPRNSIFTEHIYRIIQQLVPASHRLQMTIENMNHSRFIPHKDYAANRLVTGVLQLASNTSLVVDETQLEQGQLDTTGVHNVTALGNLITWQKVDYDFNYHRMEFPCNINVLITSEGRSLLPSDCQVHLQPQIIPPNMEEYMSSLLTAVLPSVLNKFRIYLSLLRLLDYSISDEVTKAVEEDFVEMRKNDPESITADDLHKTLLVARFLSLSAGQTTLSRERWLRAKQLEAQRKARLQQQKCVNGNEL</sequence>
<keyword evidence="6" id="KW-1185">Reference proteome</keyword>
<evidence type="ECO:0000256" key="1">
    <source>
        <dbReference type="ARBA" id="ARBA00004123"/>
    </source>
</evidence>
<dbReference type="GO" id="GO:0006261">
    <property type="term" value="P:DNA-templated DNA replication"/>
    <property type="evidence" value="ECO:0007669"/>
    <property type="project" value="TreeGrafter"/>
</dbReference>
<dbReference type="Proteomes" id="UP000504627">
    <property type="component" value="Unplaced"/>
</dbReference>
<name>A0A7R5L192_9PASS</name>
<gene>
    <name evidence="7" type="primary">LOC114001370</name>
</gene>
<comment type="similarity">
    <text evidence="2">Belongs to the MCMBP family.</text>
</comment>
<dbReference type="GO" id="GO:0003682">
    <property type="term" value="F:chromatin binding"/>
    <property type="evidence" value="ECO:0007669"/>
    <property type="project" value="TreeGrafter"/>
</dbReference>
<evidence type="ECO:0000256" key="3">
    <source>
        <dbReference type="ARBA" id="ARBA00015405"/>
    </source>
</evidence>
<evidence type="ECO:0000313" key="6">
    <source>
        <dbReference type="Proteomes" id="UP000504627"/>
    </source>
</evidence>
<dbReference type="GO" id="GO:0005634">
    <property type="term" value="C:nucleus"/>
    <property type="evidence" value="ECO:0007669"/>
    <property type="project" value="UniProtKB-SubCell"/>
</dbReference>
<dbReference type="PANTHER" id="PTHR13489">
    <property type="entry name" value="MINI-CHROMOSOME MAINTENANCE COMPLEX-BINDING PROTEIN"/>
    <property type="match status" value="1"/>
</dbReference>
<dbReference type="InterPro" id="IPR019140">
    <property type="entry name" value="MCM_complex-bd"/>
</dbReference>
<feature type="compositionally biased region" description="Polar residues" evidence="5">
    <location>
        <begin position="152"/>
        <end position="161"/>
    </location>
</feature>
<evidence type="ECO:0000256" key="2">
    <source>
        <dbReference type="ARBA" id="ARBA00007925"/>
    </source>
</evidence>
<evidence type="ECO:0000313" key="7">
    <source>
        <dbReference type="RefSeq" id="XP_039243122.1"/>
    </source>
</evidence>
<dbReference type="CTD" id="79892"/>
<comment type="subcellular location">
    <subcellularLocation>
        <location evidence="1">Nucleus</location>
    </subcellularLocation>
</comment>
<dbReference type="PANTHER" id="PTHR13489:SF0">
    <property type="entry name" value="MINI-CHROMOSOME MAINTENANCE COMPLEX-BINDING PROTEIN"/>
    <property type="match status" value="1"/>
</dbReference>
<feature type="region of interest" description="Disordered" evidence="5">
    <location>
        <begin position="152"/>
        <end position="192"/>
    </location>
</feature>
<dbReference type="GeneID" id="114001370"/>
<reference evidence="7" key="1">
    <citation type="submission" date="2025-08" db="UniProtKB">
        <authorList>
            <consortium name="RefSeq"/>
        </authorList>
    </citation>
    <scope>IDENTIFICATION</scope>
    <source>
        <tissue evidence="7">Muscle</tissue>
    </source>
</reference>